<evidence type="ECO:0000313" key="3">
    <source>
        <dbReference type="EMBL" id="AXY57677.1"/>
    </source>
</evidence>
<evidence type="ECO:0000313" key="4">
    <source>
        <dbReference type="Proteomes" id="UP000263753"/>
    </source>
</evidence>
<gene>
    <name evidence="2" type="ORF">CDG60_03490</name>
    <name evidence="3" type="ORF">CDG60_14560</name>
</gene>
<dbReference type="EMBL" id="CP032134">
    <property type="protein sequence ID" value="AXY55737.1"/>
    <property type="molecule type" value="Genomic_DNA"/>
</dbReference>
<dbReference type="RefSeq" id="WP_087514476.1">
    <property type="nucleotide sequence ID" value="NZ_CP032134.1"/>
</dbReference>
<dbReference type="Proteomes" id="UP000263753">
    <property type="component" value="Chromosome"/>
</dbReference>
<feature type="chain" id="PRO_5036076772" evidence="1">
    <location>
        <begin position="20"/>
        <end position="175"/>
    </location>
</feature>
<organism evidence="2 4">
    <name type="scientific">Acinetobacter chinensis</name>
    <dbReference type="NCBI Taxonomy" id="2004650"/>
    <lineage>
        <taxon>Bacteria</taxon>
        <taxon>Pseudomonadati</taxon>
        <taxon>Pseudomonadota</taxon>
        <taxon>Gammaproteobacteria</taxon>
        <taxon>Moraxellales</taxon>
        <taxon>Moraxellaceae</taxon>
        <taxon>Acinetobacter</taxon>
    </lineage>
</organism>
<reference evidence="2" key="2">
    <citation type="journal article" date="2019" name="J. Microbiol.">
        <title>Acinetobacter chinensis, a novel Acinetobacter species, carrying blaNDM-1, recovered from hospital sewage.</title>
        <authorList>
            <person name="Hu Y."/>
            <person name="Feng Y."/>
            <person name="Qin J."/>
            <person name="Zhang X."/>
            <person name="Zong Z."/>
        </authorList>
    </citation>
    <scope>NUCLEOTIDE SEQUENCE</scope>
    <source>
        <strain evidence="2">WCHAc010005</strain>
    </source>
</reference>
<dbReference type="KEGG" id="achi:CDG60_03490"/>
<keyword evidence="1" id="KW-0732">Signal</keyword>
<feature type="signal peptide" evidence="1">
    <location>
        <begin position="1"/>
        <end position="19"/>
    </location>
</feature>
<name>A0A3B7LVG0_9GAMM</name>
<proteinExistence type="predicted"/>
<accession>A0A3B7LVG0</accession>
<protein>
    <submittedName>
        <fullName evidence="2">Uncharacterized protein</fullName>
    </submittedName>
</protein>
<dbReference type="AlphaFoldDB" id="A0A3B7LVG0"/>
<dbReference type="KEGG" id="achi:CDG60_14560"/>
<dbReference type="EMBL" id="CP032134">
    <property type="protein sequence ID" value="AXY57677.1"/>
    <property type="molecule type" value="Genomic_DNA"/>
</dbReference>
<sequence>MKKLITALLLSASATSAFAADQMTVSGKKVTMSDTRSTLIQKFGKPESGTAQFSNWTLGNLSIYASHPSKGLSQFSVTQTGRKSGSPVITTGGKTLQLGKDTIRTATDKLKHGCFSFDEGRQGSTYSMALQPAGQKYYIILETTGDAYDVRTMAGMPITGFTFTKENPESSEGCR</sequence>
<evidence type="ECO:0000313" key="2">
    <source>
        <dbReference type="EMBL" id="AXY55737.1"/>
    </source>
</evidence>
<evidence type="ECO:0000256" key="1">
    <source>
        <dbReference type="SAM" id="SignalP"/>
    </source>
</evidence>
<reference evidence="4" key="1">
    <citation type="submission" date="2018-09" db="EMBL/GenBank/DDBJ databases">
        <title>The complete genome of Acinetobacter sp. strain WCHAc010005.</title>
        <authorList>
            <person name="Hu Y."/>
            <person name="Long H."/>
            <person name="Feng Y."/>
            <person name="Zong Z."/>
        </authorList>
    </citation>
    <scope>NUCLEOTIDE SEQUENCE [LARGE SCALE GENOMIC DNA]</scope>
    <source>
        <strain evidence="4">WCHAc010005</strain>
    </source>
</reference>